<dbReference type="STRING" id="500635.MITSMUL_04589"/>
<dbReference type="HOGENOM" id="CLU_035063_3_0_9"/>
<reference evidence="2" key="1">
    <citation type="submission" date="2009-09" db="EMBL/GenBank/DDBJ databases">
        <authorList>
            <person name="Weinstock G."/>
            <person name="Sodergren E."/>
            <person name="Clifton S."/>
            <person name="Fulton L."/>
            <person name="Fulton B."/>
            <person name="Courtney L."/>
            <person name="Fronick C."/>
            <person name="Harrison M."/>
            <person name="Strong C."/>
            <person name="Farmer C."/>
            <person name="Delahaunty K."/>
            <person name="Markovic C."/>
            <person name="Hall O."/>
            <person name="Minx P."/>
            <person name="Tomlinson C."/>
            <person name="Mitreva M."/>
            <person name="Nelson J."/>
            <person name="Hou S."/>
            <person name="Wollam A."/>
            <person name="Pepin K.H."/>
            <person name="Johnson M."/>
            <person name="Bhonagiri V."/>
            <person name="Nash W.E."/>
            <person name="Warren W."/>
            <person name="Chinwalla A."/>
            <person name="Mardis E.R."/>
            <person name="Wilson R.K."/>
        </authorList>
    </citation>
    <scope>NUCLEOTIDE SEQUENCE [LARGE SCALE GENOMIC DNA]</scope>
    <source>
        <strain evidence="2">DSM 20544</strain>
    </source>
</reference>
<dbReference type="InterPro" id="IPR050312">
    <property type="entry name" value="IolE/XylAMocC-like"/>
</dbReference>
<organism evidence="2 3">
    <name type="scientific">Mitsuokella multacida DSM 20544</name>
    <dbReference type="NCBI Taxonomy" id="500635"/>
    <lineage>
        <taxon>Bacteria</taxon>
        <taxon>Bacillati</taxon>
        <taxon>Bacillota</taxon>
        <taxon>Negativicutes</taxon>
        <taxon>Selenomonadales</taxon>
        <taxon>Selenomonadaceae</taxon>
        <taxon>Mitsuokella</taxon>
    </lineage>
</organism>
<dbReference type="InterPro" id="IPR013022">
    <property type="entry name" value="Xyl_isomerase-like_TIM-brl"/>
</dbReference>
<feature type="domain" description="Xylose isomerase-like TIM barrel" evidence="1">
    <location>
        <begin position="23"/>
        <end position="266"/>
    </location>
</feature>
<protein>
    <submittedName>
        <fullName evidence="2">Inosose isomerase</fullName>
        <ecNumber evidence="2">5.3.99.n1</ecNumber>
    </submittedName>
</protein>
<dbReference type="eggNOG" id="COG1082">
    <property type="taxonomic scope" value="Bacteria"/>
</dbReference>
<accession>C9KNA2</accession>
<dbReference type="AlphaFoldDB" id="C9KNA2"/>
<dbReference type="Gene3D" id="3.20.20.150">
    <property type="entry name" value="Divalent-metal-dependent TIM barrel enzymes"/>
    <property type="match status" value="1"/>
</dbReference>
<dbReference type="GO" id="GO:0016853">
    <property type="term" value="F:isomerase activity"/>
    <property type="evidence" value="ECO:0007669"/>
    <property type="project" value="UniProtKB-KW"/>
</dbReference>
<keyword evidence="3" id="KW-1185">Reference proteome</keyword>
<proteinExistence type="predicted"/>
<gene>
    <name evidence="2" type="primary">iolI</name>
    <name evidence="2" type="ORF">MITSMUL_04589</name>
</gene>
<dbReference type="Proteomes" id="UP000003671">
    <property type="component" value="Unassembled WGS sequence"/>
</dbReference>
<dbReference type="PANTHER" id="PTHR12110">
    <property type="entry name" value="HYDROXYPYRUVATE ISOMERASE"/>
    <property type="match status" value="1"/>
</dbReference>
<dbReference type="InterPro" id="IPR036237">
    <property type="entry name" value="Xyl_isomerase-like_sf"/>
</dbReference>
<dbReference type="PANTHER" id="PTHR12110:SF21">
    <property type="entry name" value="XYLOSE ISOMERASE-LIKE TIM BARREL DOMAIN-CONTAINING PROTEIN"/>
    <property type="match status" value="1"/>
</dbReference>
<dbReference type="EMBL" id="ABWK02000017">
    <property type="protein sequence ID" value="EEX68525.1"/>
    <property type="molecule type" value="Genomic_DNA"/>
</dbReference>
<evidence type="ECO:0000313" key="3">
    <source>
        <dbReference type="Proteomes" id="UP000003671"/>
    </source>
</evidence>
<dbReference type="Pfam" id="PF01261">
    <property type="entry name" value="AP_endonuc_2"/>
    <property type="match status" value="1"/>
</dbReference>
<name>C9KNA2_9FIRM</name>
<keyword evidence="2" id="KW-0413">Isomerase</keyword>
<sequence length="280" mass="32075">MNAMKLSMNQATCLEKSSLEKDLELCEKYGYDMIEPRTMDGIPNYLKNHTIDELAAWFKNHKVKPLAFNTLCFFNNRTPEDYQKVLQELRQMCEWGKKIGCKTVITVPTVDLKKVTRQEIHKSAVKCLKEMGAIAAEYGMRISVEFIGHPAASINTFGEAWSIIEEVDMDNVGITLDCFHFHGMGSKLEDLAKADGKKIFIVHLNDTEDFPIGSLLDEDRVWPGDGCIDLDAIFQTLKKIGWQEDVVSLELFRPEYYKMDPDDVYRIGKEKSEAVIKRNF</sequence>
<dbReference type="EC" id="5.3.99.n1" evidence="2"/>
<dbReference type="SUPFAM" id="SSF51658">
    <property type="entry name" value="Xylose isomerase-like"/>
    <property type="match status" value="1"/>
</dbReference>
<dbReference type="PATRIC" id="fig|500635.8.peg.1311"/>
<evidence type="ECO:0000313" key="2">
    <source>
        <dbReference type="EMBL" id="EEX68525.1"/>
    </source>
</evidence>
<comment type="caution">
    <text evidence="2">The sequence shown here is derived from an EMBL/GenBank/DDBJ whole genome shotgun (WGS) entry which is preliminary data.</text>
</comment>
<evidence type="ECO:0000259" key="1">
    <source>
        <dbReference type="Pfam" id="PF01261"/>
    </source>
</evidence>